<feature type="active site" description="For OMPdecase activity" evidence="8">
    <location>
        <position position="93"/>
    </location>
</feature>
<dbReference type="InterPro" id="IPR014732">
    <property type="entry name" value="OMPdecase"/>
</dbReference>
<feature type="domain" description="Orotidine 5'-phosphate decarboxylase" evidence="11">
    <location>
        <begin position="34"/>
        <end position="258"/>
    </location>
</feature>
<accession>A0A1Y2EFE1</accession>
<feature type="binding site" evidence="9">
    <location>
        <position position="243"/>
    </location>
    <ligand>
        <name>substrate</name>
    </ligand>
</feature>
<dbReference type="UniPathway" id="UPA00070">
    <property type="reaction ID" value="UER00120"/>
</dbReference>
<feature type="binding site" evidence="9">
    <location>
        <position position="159"/>
    </location>
    <ligand>
        <name>substrate</name>
    </ligand>
</feature>
<keyword evidence="6 10" id="KW-0665">Pyrimidine biosynthesis</keyword>
<evidence type="ECO:0000313" key="13">
    <source>
        <dbReference type="Proteomes" id="UP000193689"/>
    </source>
</evidence>
<evidence type="ECO:0000256" key="7">
    <source>
        <dbReference type="ARBA" id="ARBA00023239"/>
    </source>
</evidence>
<evidence type="ECO:0000256" key="4">
    <source>
        <dbReference type="ARBA" id="ARBA00021923"/>
    </source>
</evidence>
<dbReference type="GO" id="GO:0044205">
    <property type="term" value="P:'de novo' UMP biosynthetic process"/>
    <property type="evidence" value="ECO:0007669"/>
    <property type="project" value="UniProtKB-UniPathway"/>
</dbReference>
<feature type="active site" description="For OMPdecase activity" evidence="8">
    <location>
        <position position="98"/>
    </location>
</feature>
<dbReference type="Gene3D" id="3.20.20.70">
    <property type="entry name" value="Aldolase class I"/>
    <property type="match status" value="1"/>
</dbReference>
<dbReference type="EC" id="4.1.1.23" evidence="3 10"/>
<dbReference type="RefSeq" id="XP_040720219.1">
    <property type="nucleotide sequence ID" value="XM_040857467.1"/>
</dbReference>
<organism evidence="12 13">
    <name type="scientific">Pseudomassariella vexata</name>
    <dbReference type="NCBI Taxonomy" id="1141098"/>
    <lineage>
        <taxon>Eukaryota</taxon>
        <taxon>Fungi</taxon>
        <taxon>Dikarya</taxon>
        <taxon>Ascomycota</taxon>
        <taxon>Pezizomycotina</taxon>
        <taxon>Sordariomycetes</taxon>
        <taxon>Xylariomycetidae</taxon>
        <taxon>Amphisphaeriales</taxon>
        <taxon>Pseudomassariaceae</taxon>
        <taxon>Pseudomassariella</taxon>
    </lineage>
</organism>
<evidence type="ECO:0000256" key="3">
    <source>
        <dbReference type="ARBA" id="ARBA00012321"/>
    </source>
</evidence>
<comment type="pathway">
    <text evidence="1 10">Pyrimidine metabolism; UMP biosynthesis via de novo pathway; UMP from orotate: step 2/2.</text>
</comment>
<name>A0A1Y2EFE1_9PEZI</name>
<keyword evidence="5 10" id="KW-0210">Decarboxylase</keyword>
<dbReference type="InterPro" id="IPR018089">
    <property type="entry name" value="OMPdecase_AS"/>
</dbReference>
<dbReference type="AlphaFoldDB" id="A0A1Y2EFE1"/>
<dbReference type="EMBL" id="MCFJ01000002">
    <property type="protein sequence ID" value="ORY70269.1"/>
    <property type="molecule type" value="Genomic_DNA"/>
</dbReference>
<reference evidence="12 13" key="1">
    <citation type="submission" date="2016-07" db="EMBL/GenBank/DDBJ databases">
        <title>Pervasive Adenine N6-methylation of Active Genes in Fungi.</title>
        <authorList>
            <consortium name="DOE Joint Genome Institute"/>
            <person name="Mondo S.J."/>
            <person name="Dannebaum R.O."/>
            <person name="Kuo R.C."/>
            <person name="Labutti K."/>
            <person name="Haridas S."/>
            <person name="Kuo A."/>
            <person name="Salamov A."/>
            <person name="Ahrendt S.R."/>
            <person name="Lipzen A."/>
            <person name="Sullivan W."/>
            <person name="Andreopoulos W.B."/>
            <person name="Clum A."/>
            <person name="Lindquist E."/>
            <person name="Daum C."/>
            <person name="Ramamoorthy G.K."/>
            <person name="Gryganskyi A."/>
            <person name="Culley D."/>
            <person name="Magnuson J.K."/>
            <person name="James T.Y."/>
            <person name="O'Malley M.A."/>
            <person name="Stajich J.E."/>
            <person name="Spatafora J.W."/>
            <person name="Visel A."/>
            <person name="Grigoriev I.V."/>
        </authorList>
    </citation>
    <scope>NUCLEOTIDE SEQUENCE [LARGE SCALE GENOMIC DNA]</scope>
    <source>
        <strain evidence="12 13">CBS 129021</strain>
    </source>
</reference>
<dbReference type="GO" id="GO:0006207">
    <property type="term" value="P:'de novo' pyrimidine nucleobase biosynthetic process"/>
    <property type="evidence" value="ECO:0007669"/>
    <property type="project" value="InterPro"/>
</dbReference>
<dbReference type="PANTHER" id="PTHR32119">
    <property type="entry name" value="OROTIDINE 5'-PHOSPHATE DECARBOXYLASE"/>
    <property type="match status" value="1"/>
</dbReference>
<dbReference type="InParanoid" id="A0A1Y2EFE1"/>
<evidence type="ECO:0000256" key="10">
    <source>
        <dbReference type="RuleBase" id="RU000512"/>
    </source>
</evidence>
<feature type="binding site" evidence="9">
    <location>
        <position position="62"/>
    </location>
    <ligand>
        <name>substrate</name>
    </ligand>
</feature>
<dbReference type="PANTHER" id="PTHR32119:SF2">
    <property type="entry name" value="OROTIDINE 5'-PHOSPHATE DECARBOXYLASE"/>
    <property type="match status" value="1"/>
</dbReference>
<evidence type="ECO:0000256" key="1">
    <source>
        <dbReference type="ARBA" id="ARBA00004861"/>
    </source>
</evidence>
<evidence type="ECO:0000256" key="2">
    <source>
        <dbReference type="ARBA" id="ARBA00011018"/>
    </source>
</evidence>
<sequence>MTYPLCLTYGQRAAQHPNPVARRLFEIAKAKQSNLVVSADLTGTESLLKCADSLGPYIAVFKTHIEIVKDFSNKTVQGLKLLAQKHNFLIFEDRKLIDIGNTVQKQYHGGALQISEWADVVSLSVLGGDGIVDALVQTITTASFPHRGQRALLILAEMTSEGSLATRHYTEECVEVALSQNPEVVLGFVATKALHTSDVASGRDFVTFTTGISLSESGDELGQHCQTPASAISRGSDFIIADRGIYAAEVPVDAARRYQEAGWKAYLQRTHHDA</sequence>
<dbReference type="Pfam" id="PF00215">
    <property type="entry name" value="OMPdecase"/>
    <property type="match status" value="1"/>
</dbReference>
<dbReference type="SUPFAM" id="SSF51366">
    <property type="entry name" value="Ribulose-phoshate binding barrel"/>
    <property type="match status" value="1"/>
</dbReference>
<dbReference type="OrthoDB" id="10263753at2759"/>
<dbReference type="GeneID" id="63773679"/>
<dbReference type="GO" id="GO:0004590">
    <property type="term" value="F:orotidine-5'-phosphate decarboxylase activity"/>
    <property type="evidence" value="ECO:0007669"/>
    <property type="project" value="UniProtKB-EC"/>
</dbReference>
<keyword evidence="13" id="KW-1185">Reference proteome</keyword>
<evidence type="ECO:0000259" key="11">
    <source>
        <dbReference type="SMART" id="SM00934"/>
    </source>
</evidence>
<dbReference type="InterPro" id="IPR001754">
    <property type="entry name" value="OMPdeCOase_dom"/>
</dbReference>
<protein>
    <recommendedName>
        <fullName evidence="4 10">Orotidine 5'-phosphate decarboxylase</fullName>
        <ecNumber evidence="3 10">4.1.1.23</ecNumber>
    </recommendedName>
</protein>
<feature type="binding site" evidence="9">
    <location>
        <position position="40"/>
    </location>
    <ligand>
        <name>substrate</name>
    </ligand>
</feature>
<dbReference type="Proteomes" id="UP000193689">
    <property type="component" value="Unassembled WGS sequence"/>
</dbReference>
<dbReference type="CDD" id="cd04725">
    <property type="entry name" value="OMP_decarboxylase_like"/>
    <property type="match status" value="1"/>
</dbReference>
<evidence type="ECO:0000256" key="5">
    <source>
        <dbReference type="ARBA" id="ARBA00022793"/>
    </source>
</evidence>
<evidence type="ECO:0000256" key="9">
    <source>
        <dbReference type="PIRSR" id="PIRSR614732-2"/>
    </source>
</evidence>
<dbReference type="GO" id="GO:0005829">
    <property type="term" value="C:cytosol"/>
    <property type="evidence" value="ECO:0007669"/>
    <property type="project" value="TreeGrafter"/>
</dbReference>
<proteinExistence type="inferred from homology"/>
<evidence type="ECO:0000256" key="8">
    <source>
        <dbReference type="PIRSR" id="PIRSR614732-1"/>
    </source>
</evidence>
<dbReference type="PROSITE" id="PS00156">
    <property type="entry name" value="OMPDECASE"/>
    <property type="match status" value="1"/>
</dbReference>
<evidence type="ECO:0000256" key="6">
    <source>
        <dbReference type="ARBA" id="ARBA00022975"/>
    </source>
</evidence>
<dbReference type="STRING" id="1141098.A0A1Y2EFE1"/>
<gene>
    <name evidence="12" type="ORF">BCR38DRAFT_385120</name>
</gene>
<dbReference type="InterPro" id="IPR011060">
    <property type="entry name" value="RibuloseP-bd_barrel"/>
</dbReference>
<comment type="similarity">
    <text evidence="2 10">Belongs to the OMP decarboxylase family.</text>
</comment>
<comment type="caution">
    <text evidence="12">The sequence shown here is derived from an EMBL/GenBank/DDBJ whole genome shotgun (WGS) entry which is preliminary data.</text>
</comment>
<keyword evidence="7 10" id="KW-0456">Lyase</keyword>
<dbReference type="FunFam" id="3.20.20.70:FF:000114">
    <property type="entry name" value="Decarboxylase,orotidine phosphate"/>
    <property type="match status" value="1"/>
</dbReference>
<dbReference type="SMART" id="SM00934">
    <property type="entry name" value="OMPdecase"/>
    <property type="match status" value="1"/>
</dbReference>
<evidence type="ECO:0000313" key="12">
    <source>
        <dbReference type="EMBL" id="ORY70269.1"/>
    </source>
</evidence>
<dbReference type="InterPro" id="IPR013785">
    <property type="entry name" value="Aldolase_TIM"/>
</dbReference>
<dbReference type="FunCoup" id="A0A1Y2EFE1">
    <property type="interactions" value="1095"/>
</dbReference>
<feature type="active site" description="For OMPdecase activity" evidence="8">
    <location>
        <position position="95"/>
    </location>
</feature>
<comment type="catalytic activity">
    <reaction evidence="10">
        <text>orotidine 5'-phosphate + H(+) = UMP + CO2</text>
        <dbReference type="Rhea" id="RHEA:11596"/>
        <dbReference type="ChEBI" id="CHEBI:15378"/>
        <dbReference type="ChEBI" id="CHEBI:16526"/>
        <dbReference type="ChEBI" id="CHEBI:57538"/>
        <dbReference type="ChEBI" id="CHEBI:57865"/>
        <dbReference type="EC" id="4.1.1.23"/>
    </reaction>
</comment>
<dbReference type="NCBIfam" id="TIGR01740">
    <property type="entry name" value="pyrF"/>
    <property type="match status" value="1"/>
</dbReference>